<dbReference type="InterPro" id="IPR052055">
    <property type="entry name" value="Hepadnavirus_pol/RT"/>
</dbReference>
<evidence type="ECO:0000313" key="8">
    <source>
        <dbReference type="EMBL" id="CAK1603151.1"/>
    </source>
</evidence>
<feature type="domain" description="Reverse transcriptase RNase H-like" evidence="7">
    <location>
        <begin position="31"/>
        <end position="100"/>
    </location>
</feature>
<evidence type="ECO:0000313" key="9">
    <source>
        <dbReference type="Proteomes" id="UP001314205"/>
    </source>
</evidence>
<dbReference type="EMBL" id="CAVLGL010000148">
    <property type="protein sequence ID" value="CAK1603151.1"/>
    <property type="molecule type" value="Genomic_DNA"/>
</dbReference>
<evidence type="ECO:0000256" key="1">
    <source>
        <dbReference type="ARBA" id="ARBA00022679"/>
    </source>
</evidence>
<dbReference type="GO" id="GO:0016787">
    <property type="term" value="F:hydrolase activity"/>
    <property type="evidence" value="ECO:0007669"/>
    <property type="project" value="UniProtKB-KW"/>
</dbReference>
<dbReference type="GO" id="GO:0004519">
    <property type="term" value="F:endonuclease activity"/>
    <property type="evidence" value="ECO:0007669"/>
    <property type="project" value="UniProtKB-KW"/>
</dbReference>
<dbReference type="PANTHER" id="PTHR33050:SF7">
    <property type="entry name" value="RIBONUCLEASE H"/>
    <property type="match status" value="1"/>
</dbReference>
<dbReference type="AlphaFoldDB" id="A0AAV1MB56"/>
<dbReference type="GO" id="GO:0003964">
    <property type="term" value="F:RNA-directed DNA polymerase activity"/>
    <property type="evidence" value="ECO:0007669"/>
    <property type="project" value="UniProtKB-KW"/>
</dbReference>
<dbReference type="InterPro" id="IPR043502">
    <property type="entry name" value="DNA/RNA_pol_sf"/>
</dbReference>
<dbReference type="Pfam" id="PF17917">
    <property type="entry name" value="RT_RNaseH"/>
    <property type="match status" value="1"/>
</dbReference>
<evidence type="ECO:0000256" key="4">
    <source>
        <dbReference type="ARBA" id="ARBA00022759"/>
    </source>
</evidence>
<accession>A0AAV1MB56</accession>
<gene>
    <name evidence="8" type="ORF">PARMNEM_LOCUS21562</name>
</gene>
<dbReference type="SUPFAM" id="SSF56672">
    <property type="entry name" value="DNA/RNA polymerases"/>
    <property type="match status" value="1"/>
</dbReference>
<name>A0AAV1MB56_9NEOP</name>
<keyword evidence="2" id="KW-0548">Nucleotidyltransferase</keyword>
<proteinExistence type="predicted"/>
<dbReference type="PANTHER" id="PTHR33050">
    <property type="entry name" value="REVERSE TRANSCRIPTASE DOMAIN-CONTAINING PROTEIN"/>
    <property type="match status" value="1"/>
</dbReference>
<dbReference type="Proteomes" id="UP001314205">
    <property type="component" value="Unassembled WGS sequence"/>
</dbReference>
<keyword evidence="9" id="KW-1185">Reference proteome</keyword>
<evidence type="ECO:0000256" key="3">
    <source>
        <dbReference type="ARBA" id="ARBA00022722"/>
    </source>
</evidence>
<evidence type="ECO:0000256" key="5">
    <source>
        <dbReference type="ARBA" id="ARBA00022801"/>
    </source>
</evidence>
<keyword evidence="6" id="KW-0695">RNA-directed DNA polymerase</keyword>
<comment type="caution">
    <text evidence="8">The sequence shown here is derived from an EMBL/GenBank/DDBJ whole genome shotgun (WGS) entry which is preliminary data.</text>
</comment>
<keyword evidence="4" id="KW-0255">Endonuclease</keyword>
<evidence type="ECO:0000256" key="6">
    <source>
        <dbReference type="ARBA" id="ARBA00022918"/>
    </source>
</evidence>
<keyword evidence="5" id="KW-0378">Hydrolase</keyword>
<evidence type="ECO:0000256" key="2">
    <source>
        <dbReference type="ARBA" id="ARBA00022695"/>
    </source>
</evidence>
<dbReference type="CDD" id="cd09275">
    <property type="entry name" value="RNase_HI_RT_DIRS1"/>
    <property type="match status" value="1"/>
</dbReference>
<keyword evidence="1" id="KW-0808">Transferase</keyword>
<keyword evidence="3" id="KW-0540">Nuclease</keyword>
<dbReference type="InterPro" id="IPR041373">
    <property type="entry name" value="RT_RNaseH"/>
</dbReference>
<sequence length="280" mass="32717">MLIPRKALEECIWWRKNVKESDAIFIKHPTTLITTDASDTGWGAQIRDTCISGPWRKSQRYWHVNMKELYTIWIVLNRFKDELKGKTVMIQSDNKTVVAHIRKQGGTKSLILLEATKKLLIMAREFRILIHPFYILGRYDCIADRLFINLPMPDWHVLSSITEIIFEKWGIPEIDLFTTNQSAVVPNYASLNPKDSRAVFHSAFSQTWTYHLAWVFPPPTLIPRLLQHLNHATGTYLLVAPRWEKVYWRGDLRIRTKDQPFMIKNLGDHRIDGQQASSIH</sequence>
<organism evidence="8 9">
    <name type="scientific">Parnassius mnemosyne</name>
    <name type="common">clouded apollo</name>
    <dbReference type="NCBI Taxonomy" id="213953"/>
    <lineage>
        <taxon>Eukaryota</taxon>
        <taxon>Metazoa</taxon>
        <taxon>Ecdysozoa</taxon>
        <taxon>Arthropoda</taxon>
        <taxon>Hexapoda</taxon>
        <taxon>Insecta</taxon>
        <taxon>Pterygota</taxon>
        <taxon>Neoptera</taxon>
        <taxon>Endopterygota</taxon>
        <taxon>Lepidoptera</taxon>
        <taxon>Glossata</taxon>
        <taxon>Ditrysia</taxon>
        <taxon>Papilionoidea</taxon>
        <taxon>Papilionidae</taxon>
        <taxon>Parnassiinae</taxon>
        <taxon>Parnassini</taxon>
        <taxon>Parnassius</taxon>
        <taxon>Driopa</taxon>
    </lineage>
</organism>
<reference evidence="8 9" key="1">
    <citation type="submission" date="2023-11" db="EMBL/GenBank/DDBJ databases">
        <authorList>
            <person name="Hedman E."/>
            <person name="Englund M."/>
            <person name="Stromberg M."/>
            <person name="Nyberg Akerstrom W."/>
            <person name="Nylinder S."/>
            <person name="Jareborg N."/>
            <person name="Kallberg Y."/>
            <person name="Kronander E."/>
        </authorList>
    </citation>
    <scope>NUCLEOTIDE SEQUENCE [LARGE SCALE GENOMIC DNA]</scope>
</reference>
<protein>
    <recommendedName>
        <fullName evidence="7">Reverse transcriptase RNase H-like domain-containing protein</fullName>
    </recommendedName>
</protein>
<evidence type="ECO:0000259" key="7">
    <source>
        <dbReference type="Pfam" id="PF17917"/>
    </source>
</evidence>